<evidence type="ECO:0000313" key="2">
    <source>
        <dbReference type="EMBL" id="KKS82704.1"/>
    </source>
</evidence>
<dbReference type="Proteomes" id="UP000034810">
    <property type="component" value="Unassembled WGS sequence"/>
</dbReference>
<organism evidence="2 3">
    <name type="scientific">Candidatus Wolfebacteria bacterium GW2011_GWC1_43_10</name>
    <dbReference type="NCBI Taxonomy" id="1619011"/>
    <lineage>
        <taxon>Bacteria</taxon>
        <taxon>Candidatus Wolfeibacteriota</taxon>
    </lineage>
</organism>
<dbReference type="Gene3D" id="3.90.320.10">
    <property type="match status" value="1"/>
</dbReference>
<comment type="caution">
    <text evidence="2">The sequence shown here is derived from an EMBL/GenBank/DDBJ whole genome shotgun (WGS) entry which is preliminary data.</text>
</comment>
<gene>
    <name evidence="2" type="ORF">UV58_C0006G0003</name>
</gene>
<dbReference type="InterPro" id="IPR011604">
    <property type="entry name" value="PDDEXK-like_dom_sf"/>
</dbReference>
<dbReference type="InterPro" id="IPR038726">
    <property type="entry name" value="PDDEXK_AddAB-type"/>
</dbReference>
<name>A0A0G1CBD0_9BACT</name>
<dbReference type="AlphaFoldDB" id="A0A0G1CBD0"/>
<evidence type="ECO:0000313" key="3">
    <source>
        <dbReference type="Proteomes" id="UP000034810"/>
    </source>
</evidence>
<reference evidence="2 3" key="1">
    <citation type="journal article" date="2015" name="Nature">
        <title>rRNA introns, odd ribosomes, and small enigmatic genomes across a large radiation of phyla.</title>
        <authorList>
            <person name="Brown C.T."/>
            <person name="Hug L.A."/>
            <person name="Thomas B.C."/>
            <person name="Sharon I."/>
            <person name="Castelle C.J."/>
            <person name="Singh A."/>
            <person name="Wilkins M.J."/>
            <person name="Williams K.H."/>
            <person name="Banfield J.F."/>
        </authorList>
    </citation>
    <scope>NUCLEOTIDE SEQUENCE [LARGE SCALE GENOMIC DNA]</scope>
</reference>
<accession>A0A0G1CBD0</accession>
<feature type="domain" description="PD-(D/E)XK endonuclease-like" evidence="1">
    <location>
        <begin position="110"/>
        <end position="237"/>
    </location>
</feature>
<proteinExistence type="predicted"/>
<dbReference type="Pfam" id="PF12705">
    <property type="entry name" value="PDDEXK_1"/>
    <property type="match status" value="1"/>
</dbReference>
<protein>
    <recommendedName>
        <fullName evidence="1">PD-(D/E)XK endonuclease-like domain-containing protein</fullName>
    </recommendedName>
</protein>
<dbReference type="EMBL" id="LCFA01000006">
    <property type="protein sequence ID" value="KKS82704.1"/>
    <property type="molecule type" value="Genomic_DNA"/>
</dbReference>
<evidence type="ECO:0000259" key="1">
    <source>
        <dbReference type="Pfam" id="PF12705"/>
    </source>
</evidence>
<sequence>MSFNGNGREFIPGQDFKLSRSKLELFVQCPRCFYLDRRLGITYPQGPAFTLNLAVDTLLKKEFDIHRAGKTTHPLMKVYKIDAVPLQHPDIGTWRENFKGITYYHQPTKLTISGAIDDVWQDKDGQLMIVDYKATSTNEEITLDSQYRQAYKRQMEIYQWLFRKNGFDISDTGYFVYANGKKDREAFDGKLEFDVQIISYQGNDSWVEGAITNARKCLESKKLPPSSPDCQFCLYRQRAGGVETKTQRLDIF</sequence>